<dbReference type="Gene3D" id="3.40.50.2000">
    <property type="entry name" value="Glycogen Phosphorylase B"/>
    <property type="match status" value="3"/>
</dbReference>
<dbReference type="GO" id="GO:1901135">
    <property type="term" value="P:carbohydrate derivative metabolic process"/>
    <property type="evidence" value="ECO:0007669"/>
    <property type="project" value="UniProtKB-ARBA"/>
</dbReference>
<dbReference type="GO" id="GO:0008194">
    <property type="term" value="F:UDP-glycosyltransferase activity"/>
    <property type="evidence" value="ECO:0007669"/>
    <property type="project" value="UniProtKB-ARBA"/>
</dbReference>
<sequence>MGCQPHLMNTLKKAFDMSSPHFSKILKTLNPDLLIYDSILPWAPLLALSNKIPAVHFLCTSATVSSFSVHALKKPCEEEFPFPNIYYCFMNAKFNNKMENCSGDDGFSDIDRTLQSFERSMKIISVKTFEELEGKFMDYLSVLLNKKIVPTGPLIQDPNEEEGDDDERTKMFLEWLNKKGKSSTVFVSFGSEYFLSKEEREEIAYGLVLSKFGVPIIAIPMHLDQPLNARHVVDVGVGLRDVLPVFLSAFTEKAGLLGAAAATESVLSIVNTSNMDGLSSGFSWTQSNAICMHLMVLQAEDESSSDESMNSVPLSSIHRSYACITQIQHKNGFIAKMVVL</sequence>
<gene>
    <name evidence="1" type="ORF">COLO4_20113</name>
</gene>
<dbReference type="Proteomes" id="UP000187203">
    <property type="component" value="Unassembled WGS sequence"/>
</dbReference>
<dbReference type="AlphaFoldDB" id="A0A1R3J1L1"/>
<dbReference type="STRING" id="93759.A0A1R3J1L1"/>
<evidence type="ECO:0000313" key="1">
    <source>
        <dbReference type="EMBL" id="OMO88718.1"/>
    </source>
</evidence>
<protein>
    <submittedName>
        <fullName evidence="1">UDP-glucuronosyl/UDP-glucosyltransferase</fullName>
    </submittedName>
</protein>
<comment type="caution">
    <text evidence="1">The sequence shown here is derived from an EMBL/GenBank/DDBJ whole genome shotgun (WGS) entry which is preliminary data.</text>
</comment>
<keyword evidence="2" id="KW-1185">Reference proteome</keyword>
<dbReference type="PANTHER" id="PTHR48044">
    <property type="entry name" value="GLYCOSYLTRANSFERASE"/>
    <property type="match status" value="1"/>
</dbReference>
<name>A0A1R3J1L1_9ROSI</name>
<proteinExistence type="predicted"/>
<dbReference type="PANTHER" id="PTHR48044:SF29">
    <property type="entry name" value="GLYCOSYLTRANSFERASE"/>
    <property type="match status" value="1"/>
</dbReference>
<dbReference type="SUPFAM" id="SSF53756">
    <property type="entry name" value="UDP-Glycosyltransferase/glycogen phosphorylase"/>
    <property type="match status" value="1"/>
</dbReference>
<accession>A0A1R3J1L1</accession>
<organism evidence="1 2">
    <name type="scientific">Corchorus olitorius</name>
    <dbReference type="NCBI Taxonomy" id="93759"/>
    <lineage>
        <taxon>Eukaryota</taxon>
        <taxon>Viridiplantae</taxon>
        <taxon>Streptophyta</taxon>
        <taxon>Embryophyta</taxon>
        <taxon>Tracheophyta</taxon>
        <taxon>Spermatophyta</taxon>
        <taxon>Magnoliopsida</taxon>
        <taxon>eudicotyledons</taxon>
        <taxon>Gunneridae</taxon>
        <taxon>Pentapetalae</taxon>
        <taxon>rosids</taxon>
        <taxon>malvids</taxon>
        <taxon>Malvales</taxon>
        <taxon>Malvaceae</taxon>
        <taxon>Grewioideae</taxon>
        <taxon>Apeibeae</taxon>
        <taxon>Corchorus</taxon>
    </lineage>
</organism>
<reference evidence="2" key="1">
    <citation type="submission" date="2013-09" db="EMBL/GenBank/DDBJ databases">
        <title>Corchorus olitorius genome sequencing.</title>
        <authorList>
            <person name="Alam M."/>
            <person name="Haque M.S."/>
            <person name="Islam M.S."/>
            <person name="Emdad E.M."/>
            <person name="Islam M.M."/>
            <person name="Ahmed B."/>
            <person name="Halim A."/>
            <person name="Hossen Q.M.M."/>
            <person name="Hossain M.Z."/>
            <person name="Ahmed R."/>
            <person name="Khan M.M."/>
            <person name="Islam R."/>
            <person name="Rashid M.M."/>
            <person name="Khan S.A."/>
            <person name="Rahman M.S."/>
            <person name="Alam M."/>
            <person name="Yahiya A.S."/>
            <person name="Khan M.S."/>
            <person name="Azam M.S."/>
            <person name="Haque T."/>
            <person name="Lashkar M.Z.H."/>
            <person name="Akhand A.I."/>
            <person name="Morshed G."/>
            <person name="Roy S."/>
            <person name="Uddin K.S."/>
            <person name="Rabeya T."/>
            <person name="Hossain A.S."/>
            <person name="Chowdhury A."/>
            <person name="Snigdha A.R."/>
            <person name="Mortoza M.S."/>
            <person name="Matin S.A."/>
            <person name="Hoque S.M.E."/>
            <person name="Islam M.K."/>
            <person name="Roy D.K."/>
            <person name="Haider R."/>
            <person name="Moosa M.M."/>
            <person name="Elias S.M."/>
            <person name="Hasan A.M."/>
            <person name="Jahan S."/>
            <person name="Shafiuddin M."/>
            <person name="Mahmood N."/>
            <person name="Shommy N.S."/>
        </authorList>
    </citation>
    <scope>NUCLEOTIDE SEQUENCE [LARGE SCALE GENOMIC DNA]</scope>
    <source>
        <strain evidence="2">cv. O-4</strain>
    </source>
</reference>
<evidence type="ECO:0000313" key="2">
    <source>
        <dbReference type="Proteomes" id="UP000187203"/>
    </source>
</evidence>
<dbReference type="OrthoDB" id="5835829at2759"/>
<dbReference type="EMBL" id="AWUE01017016">
    <property type="protein sequence ID" value="OMO88718.1"/>
    <property type="molecule type" value="Genomic_DNA"/>
</dbReference>